<keyword evidence="4" id="KW-1185">Reference proteome</keyword>
<feature type="domain" description="FMN-binding" evidence="2">
    <location>
        <begin position="115"/>
        <end position="195"/>
    </location>
</feature>
<keyword evidence="1" id="KW-0812">Transmembrane</keyword>
<keyword evidence="1" id="KW-1133">Transmembrane helix</keyword>
<dbReference type="SMART" id="SM00900">
    <property type="entry name" value="FMN_bind"/>
    <property type="match status" value="1"/>
</dbReference>
<dbReference type="Pfam" id="PF04205">
    <property type="entry name" value="FMN_bind"/>
    <property type="match status" value="1"/>
</dbReference>
<sequence length="201" mass="22160">MGAVASMASIWASAINSEHHDRSAPARWKTRIRRVVRAGYAVVLIAALCGATRVYQAPEDFIADSFDGNPPPAQTLWLTGPLGEGATAILGHRPPPRITYWRTTGRVAFILEEIGKEQPITTGILIQDGRIERVRILIYRESRGGEVRYPAFTRQFEGASLNDNQRLDRSINGISGATLSVNALERMTRLALFLAQQHPGE</sequence>
<evidence type="ECO:0000313" key="3">
    <source>
        <dbReference type="EMBL" id="TFZ83359.1"/>
    </source>
</evidence>
<evidence type="ECO:0000313" key="4">
    <source>
        <dbReference type="Proteomes" id="UP000297890"/>
    </source>
</evidence>
<organism evidence="3 4">
    <name type="scientific">Candidatus Macondimonas diazotrophica</name>
    <dbReference type="NCBI Taxonomy" id="2305248"/>
    <lineage>
        <taxon>Bacteria</taxon>
        <taxon>Pseudomonadati</taxon>
        <taxon>Pseudomonadota</taxon>
        <taxon>Gammaproteobacteria</taxon>
        <taxon>Chromatiales</taxon>
        <taxon>Ectothiorhodospiraceae</taxon>
        <taxon>Candidatus Macondimonas</taxon>
    </lineage>
</organism>
<keyword evidence="1" id="KW-0472">Membrane</keyword>
<comment type="caution">
    <text evidence="3">The sequence shown here is derived from an EMBL/GenBank/DDBJ whole genome shotgun (WGS) entry which is preliminary data.</text>
</comment>
<name>A0A4Z0FA95_9GAMM</name>
<evidence type="ECO:0000259" key="2">
    <source>
        <dbReference type="SMART" id="SM00900"/>
    </source>
</evidence>
<dbReference type="OrthoDB" id="9778782at2"/>
<feature type="transmembrane region" description="Helical" evidence="1">
    <location>
        <begin position="35"/>
        <end position="55"/>
    </location>
</feature>
<dbReference type="GO" id="GO:0016020">
    <property type="term" value="C:membrane"/>
    <property type="evidence" value="ECO:0007669"/>
    <property type="project" value="InterPro"/>
</dbReference>
<dbReference type="EMBL" id="SRIO01000004">
    <property type="protein sequence ID" value="TFZ83359.1"/>
    <property type="molecule type" value="Genomic_DNA"/>
</dbReference>
<dbReference type="InterPro" id="IPR007329">
    <property type="entry name" value="FMN-bd"/>
</dbReference>
<dbReference type="AlphaFoldDB" id="A0A4Z0FA95"/>
<protein>
    <submittedName>
        <fullName evidence="3">FMN-binding protein</fullName>
    </submittedName>
</protein>
<dbReference type="Proteomes" id="UP000297890">
    <property type="component" value="Unassembled WGS sequence"/>
</dbReference>
<gene>
    <name evidence="3" type="ORF">E4680_04725</name>
</gene>
<reference evidence="3 4" key="1">
    <citation type="journal article" date="2019" name="ISME J.">
        <title>Candidatus Macondimonas diazotrophica, a novel gammaproteobacterial genus dominating crude-oil-contaminated coastal sediments.</title>
        <authorList>
            <person name="Karthikeyan S."/>
            <person name="Konstantinidis K."/>
        </authorList>
    </citation>
    <scope>NUCLEOTIDE SEQUENCE [LARGE SCALE GENOMIC DNA]</scope>
    <source>
        <strain evidence="3 4">KTK01</strain>
    </source>
</reference>
<dbReference type="GO" id="GO:0010181">
    <property type="term" value="F:FMN binding"/>
    <property type="evidence" value="ECO:0007669"/>
    <property type="project" value="InterPro"/>
</dbReference>
<proteinExistence type="predicted"/>
<accession>A0A4Z0FA95</accession>
<evidence type="ECO:0000256" key="1">
    <source>
        <dbReference type="SAM" id="Phobius"/>
    </source>
</evidence>